<dbReference type="InterPro" id="IPR001709">
    <property type="entry name" value="Flavoprot_Pyr_Nucl_cyt_Rdtase"/>
</dbReference>
<feature type="domain" description="Globin" evidence="17">
    <location>
        <begin position="1"/>
        <end position="138"/>
    </location>
</feature>
<dbReference type="Pfam" id="PF00042">
    <property type="entry name" value="Globin"/>
    <property type="match status" value="1"/>
</dbReference>
<dbReference type="InterPro" id="IPR012292">
    <property type="entry name" value="Globin/Proto"/>
</dbReference>
<dbReference type="PRINTS" id="PR00410">
    <property type="entry name" value="PHEHYDRXLASE"/>
</dbReference>
<dbReference type="RefSeq" id="WP_230502265.1">
    <property type="nucleotide sequence ID" value="NZ_CAKJTJ010000016.1"/>
</dbReference>
<dbReference type="EMBL" id="CAKJTJ010000016">
    <property type="protein sequence ID" value="CAG9622102.1"/>
    <property type="molecule type" value="Genomic_DNA"/>
</dbReference>
<name>A0ABN8AF07_9BACI</name>
<evidence type="ECO:0000256" key="3">
    <source>
        <dbReference type="ARBA" id="ARBA00022448"/>
    </source>
</evidence>
<dbReference type="InterPro" id="IPR009050">
    <property type="entry name" value="Globin-like_sf"/>
</dbReference>
<keyword evidence="6 15" id="KW-0285">Flavoprotein</keyword>
<comment type="similarity">
    <text evidence="1 15">In the C-terminal section; belongs to the flavoprotein pyridine nucleotide cytochrome reductase family.</text>
</comment>
<evidence type="ECO:0000259" key="17">
    <source>
        <dbReference type="PROSITE" id="PS01033"/>
    </source>
</evidence>
<dbReference type="PROSITE" id="PS51384">
    <property type="entry name" value="FAD_FR"/>
    <property type="match status" value="1"/>
</dbReference>
<dbReference type="InterPro" id="IPR023950">
    <property type="entry name" value="Hmp"/>
</dbReference>
<keyword evidence="3 15" id="KW-0813">Transport</keyword>
<dbReference type="Gene3D" id="1.10.490.10">
    <property type="entry name" value="Globins"/>
    <property type="match status" value="1"/>
</dbReference>
<evidence type="ECO:0000313" key="20">
    <source>
        <dbReference type="Proteomes" id="UP000789833"/>
    </source>
</evidence>
<dbReference type="PRINTS" id="PR00371">
    <property type="entry name" value="FPNCR"/>
</dbReference>
<keyword evidence="12 15" id="KW-0520">NAD</keyword>
<keyword evidence="5 15" id="KW-0561">Oxygen transport</keyword>
<evidence type="ECO:0000256" key="5">
    <source>
        <dbReference type="ARBA" id="ARBA00022621"/>
    </source>
</evidence>
<organism evidence="19 20">
    <name type="scientific">Sutcliffiella rhizosphaerae</name>
    <dbReference type="NCBI Taxonomy" id="2880967"/>
    <lineage>
        <taxon>Bacteria</taxon>
        <taxon>Bacillati</taxon>
        <taxon>Bacillota</taxon>
        <taxon>Bacilli</taxon>
        <taxon>Bacillales</taxon>
        <taxon>Bacillaceae</taxon>
        <taxon>Sutcliffiella</taxon>
    </lineage>
</organism>
<sequence length="406" mass="45263">MLSQKTIDVIKSTVPALEVYGTEITTIFYKNLFSSHPELQNIFNHANQNQGRQQTALANTVLAAATHIDKLESIIPVVKQIAQKHRSLGVKPEHYPIVGGHLLRAIKEVLGDAATDEILSAWKNAYGVIAGVFIELEETLYKQAADQEGGWKGFKQFKVVEKVEESDVITSFYLVPANNSPVPIFEPGQYITIRHKIPGETNLINRQYSLSAASNKESFRISVKREAEETKPAGVFSNYLHDHINQGDIVEITAPAGEFVLNSASTPVVFISGGVGVTPLMSMINSIAEQQPNRQVEFVHAAKNGKLQAFKQELDHLNERLNNSRFSFIYDNPSEQDTMNTHFKKQGYIDVEWLEENTILKGADYYICGPVPFLQAVVKGLKELGIQDSEIHYEFFGPAINMEGKC</sequence>
<keyword evidence="15" id="KW-0216">Detoxification</keyword>
<comment type="similarity">
    <text evidence="2 15">Belongs to the globin family. Two-domain flavohemoproteins subfamily.</text>
</comment>
<comment type="catalytic activity">
    <reaction evidence="14 15">
        <text>2 nitric oxide + NADPH + 2 O2 = 2 nitrate + NADP(+) + H(+)</text>
        <dbReference type="Rhea" id="RHEA:19465"/>
        <dbReference type="ChEBI" id="CHEBI:15378"/>
        <dbReference type="ChEBI" id="CHEBI:15379"/>
        <dbReference type="ChEBI" id="CHEBI:16480"/>
        <dbReference type="ChEBI" id="CHEBI:17632"/>
        <dbReference type="ChEBI" id="CHEBI:57783"/>
        <dbReference type="ChEBI" id="CHEBI:58349"/>
        <dbReference type="EC" id="1.14.12.17"/>
    </reaction>
</comment>
<dbReference type="InterPro" id="IPR017927">
    <property type="entry name" value="FAD-bd_FR_type"/>
</dbReference>
<feature type="site" description="Involved in heme-bound ligand stabilization and O-O bond activation" evidence="15">
    <location>
        <position position="29"/>
    </location>
</feature>
<evidence type="ECO:0000256" key="6">
    <source>
        <dbReference type="ARBA" id="ARBA00022630"/>
    </source>
</evidence>
<dbReference type="InterPro" id="IPR000971">
    <property type="entry name" value="Globin"/>
</dbReference>
<evidence type="ECO:0000256" key="11">
    <source>
        <dbReference type="ARBA" id="ARBA00023004"/>
    </source>
</evidence>
<feature type="site" description="Influences the redox potential of the prosthetic heme and FAD groups" evidence="15">
    <location>
        <position position="394"/>
    </location>
</feature>
<feature type="domain" description="FAD-binding FR-type" evidence="18">
    <location>
        <begin position="152"/>
        <end position="262"/>
    </location>
</feature>
<evidence type="ECO:0000313" key="19">
    <source>
        <dbReference type="EMBL" id="CAG9622102.1"/>
    </source>
</evidence>
<dbReference type="PANTHER" id="PTHR43396">
    <property type="entry name" value="FLAVOHEMOPROTEIN"/>
    <property type="match status" value="1"/>
</dbReference>
<accession>A0ABN8AF07</accession>
<dbReference type="CDD" id="cd06184">
    <property type="entry name" value="flavohem_like_fad_nad_binding"/>
    <property type="match status" value="1"/>
</dbReference>
<feature type="coiled-coil region" evidence="16">
    <location>
        <begin position="300"/>
        <end position="327"/>
    </location>
</feature>
<feature type="binding site" evidence="15">
    <location>
        <position position="190"/>
    </location>
    <ligand>
        <name>FAD</name>
        <dbReference type="ChEBI" id="CHEBI:57692"/>
    </ligand>
</feature>
<dbReference type="PROSITE" id="PS01033">
    <property type="entry name" value="GLOBIN"/>
    <property type="match status" value="1"/>
</dbReference>
<dbReference type="Proteomes" id="UP000789833">
    <property type="component" value="Unassembled WGS sequence"/>
</dbReference>
<comment type="caution">
    <text evidence="19">The sequence shown here is derived from an EMBL/GenBank/DDBJ whole genome shotgun (WGS) entry which is preliminary data.</text>
</comment>
<feature type="active site" description="Charge relay system" evidence="15">
    <location>
        <position position="95"/>
    </location>
</feature>
<dbReference type="InterPro" id="IPR017938">
    <property type="entry name" value="Riboflavin_synthase-like_b-brl"/>
</dbReference>
<evidence type="ECO:0000256" key="4">
    <source>
        <dbReference type="ARBA" id="ARBA00022617"/>
    </source>
</evidence>
<evidence type="ECO:0000256" key="16">
    <source>
        <dbReference type="SAM" id="Coils"/>
    </source>
</evidence>
<comment type="catalytic activity">
    <reaction evidence="13 15">
        <text>2 nitric oxide + NADH + 2 O2 = 2 nitrate + NAD(+) + H(+)</text>
        <dbReference type="Rhea" id="RHEA:19469"/>
        <dbReference type="ChEBI" id="CHEBI:15378"/>
        <dbReference type="ChEBI" id="CHEBI:15379"/>
        <dbReference type="ChEBI" id="CHEBI:16480"/>
        <dbReference type="ChEBI" id="CHEBI:17632"/>
        <dbReference type="ChEBI" id="CHEBI:57540"/>
        <dbReference type="ChEBI" id="CHEBI:57945"/>
        <dbReference type="EC" id="1.14.12.17"/>
    </reaction>
</comment>
<keyword evidence="4 15" id="KW-0349">Heme</keyword>
<dbReference type="PANTHER" id="PTHR43396:SF3">
    <property type="entry name" value="FLAVOHEMOPROTEIN"/>
    <property type="match status" value="1"/>
</dbReference>
<keyword evidence="7 15" id="KW-0479">Metal-binding</keyword>
<evidence type="ECO:0000256" key="14">
    <source>
        <dbReference type="ARBA" id="ARBA00049433"/>
    </source>
</evidence>
<evidence type="ECO:0000256" key="10">
    <source>
        <dbReference type="ARBA" id="ARBA00023002"/>
    </source>
</evidence>
<keyword evidence="8 15" id="KW-0274">FAD</keyword>
<feature type="binding site" evidence="15">
    <location>
        <begin position="206"/>
        <end position="209"/>
    </location>
    <ligand>
        <name>FAD</name>
        <dbReference type="ChEBI" id="CHEBI:57692"/>
    </ligand>
</feature>
<evidence type="ECO:0000256" key="7">
    <source>
        <dbReference type="ARBA" id="ARBA00022723"/>
    </source>
</evidence>
<dbReference type="NCBIfam" id="NF009805">
    <property type="entry name" value="PRK13289.1"/>
    <property type="match status" value="1"/>
</dbReference>
<dbReference type="InterPro" id="IPR001433">
    <property type="entry name" value="OxRdtase_FAD/NAD-bd"/>
</dbReference>
<comment type="domain">
    <text evidence="15">Consists of two distinct domains; an N-terminal heme-containing oxygen-binding domain and a C-terminal reductase domain with binding sites for FAD and NAD(P)H.</text>
</comment>
<keyword evidence="9 15" id="KW-0521">NADP</keyword>
<dbReference type="InterPro" id="IPR008333">
    <property type="entry name" value="Cbr1-like_FAD-bd_dom"/>
</dbReference>
<feature type="region of interest" description="Reductase" evidence="15">
    <location>
        <begin position="149"/>
        <end position="406"/>
    </location>
</feature>
<dbReference type="Gene3D" id="3.40.50.80">
    <property type="entry name" value="Nucleotide-binding domain of ferredoxin-NADP reductase (FNR) module"/>
    <property type="match status" value="1"/>
</dbReference>
<keyword evidence="20" id="KW-1185">Reference proteome</keyword>
<dbReference type="SUPFAM" id="SSF46458">
    <property type="entry name" value="Globin-like"/>
    <property type="match status" value="1"/>
</dbReference>
<keyword evidence="16" id="KW-0175">Coiled coil</keyword>
<comment type="cofactor">
    <cofactor evidence="15">
        <name>FAD</name>
        <dbReference type="ChEBI" id="CHEBI:57692"/>
    </cofactor>
    <text evidence="15">Binds 1 FAD per subunit.</text>
</comment>
<reference evidence="19 20" key="1">
    <citation type="submission" date="2021-10" db="EMBL/GenBank/DDBJ databases">
        <authorList>
            <person name="Criscuolo A."/>
        </authorList>
    </citation>
    <scope>NUCLEOTIDE SEQUENCE [LARGE SCALE GENOMIC DNA]</scope>
    <source>
        <strain evidence="20">CIP 111883</strain>
    </source>
</reference>
<evidence type="ECO:0000259" key="18">
    <source>
        <dbReference type="PROSITE" id="PS51384"/>
    </source>
</evidence>
<gene>
    <name evidence="15 19" type="primary">hmp</name>
    <name evidence="19" type="ORF">BACCIP111883_02893</name>
</gene>
<evidence type="ECO:0000256" key="13">
    <source>
        <dbReference type="ARBA" id="ARBA00048649"/>
    </source>
</evidence>
<comment type="cofactor">
    <cofactor evidence="15">
        <name>heme b</name>
        <dbReference type="ChEBI" id="CHEBI:60344"/>
    </cofactor>
    <text evidence="15">Binds 1 heme b (iron(II)-protoporphyrin IX) group per subunit.</text>
</comment>
<dbReference type="Pfam" id="PF00175">
    <property type="entry name" value="NAD_binding_1"/>
    <property type="match status" value="1"/>
</dbReference>
<feature type="site" description="Influences the redox potential of the prosthetic heme and FAD groups" evidence="15">
    <location>
        <position position="84"/>
    </location>
</feature>
<dbReference type="SUPFAM" id="SSF63380">
    <property type="entry name" value="Riboflavin synthase domain-like"/>
    <property type="match status" value="1"/>
</dbReference>
<keyword evidence="11 15" id="KW-0408">Iron</keyword>
<dbReference type="CDD" id="cd14777">
    <property type="entry name" value="Yhb1-globin-like"/>
    <property type="match status" value="1"/>
</dbReference>
<evidence type="ECO:0000256" key="8">
    <source>
        <dbReference type="ARBA" id="ARBA00022827"/>
    </source>
</evidence>
<dbReference type="Pfam" id="PF00970">
    <property type="entry name" value="FAD_binding_6"/>
    <property type="match status" value="1"/>
</dbReference>
<evidence type="ECO:0000256" key="9">
    <source>
        <dbReference type="ARBA" id="ARBA00022857"/>
    </source>
</evidence>
<evidence type="ECO:0000256" key="12">
    <source>
        <dbReference type="ARBA" id="ARBA00023027"/>
    </source>
</evidence>
<feature type="active site" description="Charge relay system" evidence="15">
    <location>
        <position position="137"/>
    </location>
</feature>
<dbReference type="HAMAP" id="MF_01252">
    <property type="entry name" value="Hmp"/>
    <property type="match status" value="1"/>
</dbReference>
<feature type="binding site" evidence="15">
    <location>
        <begin position="274"/>
        <end position="279"/>
    </location>
    <ligand>
        <name>NADP(+)</name>
        <dbReference type="ChEBI" id="CHEBI:58349"/>
    </ligand>
</feature>
<feature type="binding site" description="proximal binding residue" evidence="15">
    <location>
        <position position="85"/>
    </location>
    <ligand>
        <name>heme b</name>
        <dbReference type="ChEBI" id="CHEBI:60344"/>
    </ligand>
    <ligandPart>
        <name>Fe</name>
        <dbReference type="ChEBI" id="CHEBI:18248"/>
    </ligandPart>
</feature>
<feature type="binding site" evidence="15">
    <location>
        <begin position="395"/>
        <end position="398"/>
    </location>
    <ligand>
        <name>FAD</name>
        <dbReference type="ChEBI" id="CHEBI:57692"/>
    </ligand>
</feature>
<dbReference type="InterPro" id="IPR039261">
    <property type="entry name" value="FNR_nucleotide-bd"/>
</dbReference>
<dbReference type="GO" id="GO:0008941">
    <property type="term" value="F:nitric oxide dioxygenase NAD(P)H activity"/>
    <property type="evidence" value="ECO:0007669"/>
    <property type="project" value="UniProtKB-EC"/>
</dbReference>
<dbReference type="EC" id="1.14.12.17" evidence="15"/>
<dbReference type="SUPFAM" id="SSF52343">
    <property type="entry name" value="Ferredoxin reductase-like, C-terminal NADP-linked domain"/>
    <property type="match status" value="1"/>
</dbReference>
<evidence type="ECO:0000256" key="1">
    <source>
        <dbReference type="ARBA" id="ARBA00006401"/>
    </source>
</evidence>
<evidence type="ECO:0000256" key="15">
    <source>
        <dbReference type="HAMAP-Rule" id="MF_01252"/>
    </source>
</evidence>
<dbReference type="Gene3D" id="2.40.30.10">
    <property type="entry name" value="Translation factors"/>
    <property type="match status" value="1"/>
</dbReference>
<proteinExistence type="inferred from homology"/>
<comment type="function">
    <text evidence="15">Is involved in NO detoxification in an aerobic process, termed nitric oxide dioxygenase (NOD) reaction that utilizes O(2) and NAD(P)H to convert NO to nitrate, which protects the bacterium from various noxious nitrogen compounds. Therefore, plays a central role in the inducible response to nitrosative stress.</text>
</comment>
<evidence type="ECO:0000256" key="2">
    <source>
        <dbReference type="ARBA" id="ARBA00008414"/>
    </source>
</evidence>
<keyword evidence="10 15" id="KW-0560">Oxidoreductase</keyword>
<protein>
    <recommendedName>
        <fullName evidence="15">Flavohemoprotein</fullName>
    </recommendedName>
    <alternativeName>
        <fullName evidence="15">Flavohemoglobin</fullName>
    </alternativeName>
    <alternativeName>
        <fullName evidence="15">Hemoglobin-like protein</fullName>
    </alternativeName>
    <alternativeName>
        <fullName evidence="15">Nitric oxide dioxygenase</fullName>
        <shortName evidence="15">NO oxygenase</shortName>
        <shortName evidence="15">NOD</shortName>
        <ecNumber evidence="15">1.14.12.17</ecNumber>
    </alternativeName>
</protein>